<dbReference type="PANTHER" id="PTHR30408:SF13">
    <property type="entry name" value="TYPE I RESTRICTION ENZYME HINDI SPECIFICITY SUBUNIT"/>
    <property type="match status" value="1"/>
</dbReference>
<evidence type="ECO:0000256" key="2">
    <source>
        <dbReference type="ARBA" id="ARBA00022747"/>
    </source>
</evidence>
<feature type="domain" description="Type I restriction modification DNA specificity" evidence="4">
    <location>
        <begin position="62"/>
        <end position="189"/>
    </location>
</feature>
<dbReference type="Proteomes" id="UP000257045">
    <property type="component" value="Unassembled WGS sequence"/>
</dbReference>
<reference evidence="5 6" key="1">
    <citation type="submission" date="2018-04" db="EMBL/GenBank/DDBJ databases">
        <title>Novel Campyloabacter and Helicobacter Species and Strains.</title>
        <authorList>
            <person name="Mannion A.J."/>
            <person name="Shen Z."/>
            <person name="Fox J.G."/>
        </authorList>
    </citation>
    <scope>NUCLEOTIDE SEQUENCE [LARGE SCALE GENOMIC DNA]</scope>
    <source>
        <strain evidence="5 6">MIT 04-9366</strain>
    </source>
</reference>
<protein>
    <recommendedName>
        <fullName evidence="4">Type I restriction modification DNA specificity domain-containing protein</fullName>
    </recommendedName>
</protein>
<evidence type="ECO:0000313" key="6">
    <source>
        <dbReference type="Proteomes" id="UP000257045"/>
    </source>
</evidence>
<dbReference type="InterPro" id="IPR000055">
    <property type="entry name" value="Restrct_endonuc_typeI_TRD"/>
</dbReference>
<dbReference type="EMBL" id="NXLV01000023">
    <property type="protein sequence ID" value="RDU68754.1"/>
    <property type="molecule type" value="Genomic_DNA"/>
</dbReference>
<dbReference type="InterPro" id="IPR044946">
    <property type="entry name" value="Restrct_endonuc_typeI_TRD_sf"/>
</dbReference>
<sequence length="415" mass="47084">MNNIIQTRLDRIAHIELSSIDKKSNENETNIALCNYVDVYKHWAITKANKKDFMIATAKDSDIKKLSLKKGQVAITKDSEKRDDIGISTYIADTLQDVVLGYHCALITPNPKLLNGSYLNAFFHTNMARKHFENQASGSGQRYTLTKEGISCIKIPLPKLEYQESVGHIFSLFDRKISLNNSIISKLEEMAKIIYGYWFLQFDFPNSEGKPYASSGGTMKYSKELGREIPIDWEVTTLGSLLERNSSAFDYSSTQPTIDLSVMPQGSIMLNQLNSSNNFATNLFEMKEGDILFGSIRPYLKKAGIAPCNGVYAGTVYSYRPKNEDDFNFAIITMCRNSFFNYAVQISQGTKMPVVKSENLMDYKLAYNPKISKQFNQTIQLKKIICSKAQENQKLAQLRDWLLPMLMNGQVRVEQ</sequence>
<keyword evidence="6" id="KW-1185">Reference proteome</keyword>
<gene>
    <name evidence="5" type="ORF">CQA58_08000</name>
</gene>
<evidence type="ECO:0000313" key="5">
    <source>
        <dbReference type="EMBL" id="RDU68754.1"/>
    </source>
</evidence>
<comment type="similarity">
    <text evidence="1">Belongs to the type-I restriction system S methylase family.</text>
</comment>
<dbReference type="GO" id="GO:0003677">
    <property type="term" value="F:DNA binding"/>
    <property type="evidence" value="ECO:0007669"/>
    <property type="project" value="UniProtKB-KW"/>
</dbReference>
<accession>A0A3D8IVU5</accession>
<dbReference type="InterPro" id="IPR052021">
    <property type="entry name" value="Type-I_RS_S_subunit"/>
</dbReference>
<dbReference type="SUPFAM" id="SSF116734">
    <property type="entry name" value="DNA methylase specificity domain"/>
    <property type="match status" value="2"/>
</dbReference>
<dbReference type="AlphaFoldDB" id="A0A3D8IVU5"/>
<organism evidence="5 6">
    <name type="scientific">Helicobacter brantae</name>
    <dbReference type="NCBI Taxonomy" id="375927"/>
    <lineage>
        <taxon>Bacteria</taxon>
        <taxon>Pseudomonadati</taxon>
        <taxon>Campylobacterota</taxon>
        <taxon>Epsilonproteobacteria</taxon>
        <taxon>Campylobacterales</taxon>
        <taxon>Helicobacteraceae</taxon>
        <taxon>Helicobacter</taxon>
    </lineage>
</organism>
<dbReference type="Gene3D" id="3.90.220.20">
    <property type="entry name" value="DNA methylase specificity domains"/>
    <property type="match status" value="2"/>
</dbReference>
<keyword evidence="3" id="KW-0238">DNA-binding</keyword>
<dbReference type="PANTHER" id="PTHR30408">
    <property type="entry name" value="TYPE-1 RESTRICTION ENZYME ECOKI SPECIFICITY PROTEIN"/>
    <property type="match status" value="1"/>
</dbReference>
<dbReference type="Pfam" id="PF01420">
    <property type="entry name" value="Methylase_S"/>
    <property type="match status" value="1"/>
</dbReference>
<dbReference type="GO" id="GO:0009307">
    <property type="term" value="P:DNA restriction-modification system"/>
    <property type="evidence" value="ECO:0007669"/>
    <property type="project" value="UniProtKB-KW"/>
</dbReference>
<proteinExistence type="inferred from homology"/>
<dbReference type="OrthoDB" id="5323932at2"/>
<keyword evidence="2" id="KW-0680">Restriction system</keyword>
<name>A0A3D8IVU5_9HELI</name>
<comment type="caution">
    <text evidence="5">The sequence shown here is derived from an EMBL/GenBank/DDBJ whole genome shotgun (WGS) entry which is preliminary data.</text>
</comment>
<evidence type="ECO:0000259" key="4">
    <source>
        <dbReference type="Pfam" id="PF01420"/>
    </source>
</evidence>
<evidence type="ECO:0000256" key="3">
    <source>
        <dbReference type="ARBA" id="ARBA00023125"/>
    </source>
</evidence>
<dbReference type="RefSeq" id="WP_115570188.1">
    <property type="nucleotide sequence ID" value="NZ_NXLV01000023.1"/>
</dbReference>
<evidence type="ECO:0000256" key="1">
    <source>
        <dbReference type="ARBA" id="ARBA00010923"/>
    </source>
</evidence>